<proteinExistence type="predicted"/>
<feature type="compositionally biased region" description="Polar residues" evidence="1">
    <location>
        <begin position="49"/>
        <end position="63"/>
    </location>
</feature>
<dbReference type="EMBL" id="LDXT01000089">
    <property type="protein sequence ID" value="KRT54693.1"/>
    <property type="molecule type" value="Genomic_DNA"/>
</dbReference>
<dbReference type="Proteomes" id="UP000051634">
    <property type="component" value="Unassembled WGS sequence"/>
</dbReference>
<protein>
    <submittedName>
        <fullName evidence="4">Oxygen tolerance</fullName>
    </submittedName>
</protein>
<evidence type="ECO:0000313" key="4">
    <source>
        <dbReference type="EMBL" id="KRT54693.1"/>
    </source>
</evidence>
<dbReference type="PANTHER" id="PTHR40940:SF1">
    <property type="entry name" value="PROTEIN BATD"/>
    <property type="match status" value="1"/>
</dbReference>
<dbReference type="InterPro" id="IPR025738">
    <property type="entry name" value="BatD"/>
</dbReference>
<evidence type="ECO:0000256" key="2">
    <source>
        <dbReference type="SAM" id="Phobius"/>
    </source>
</evidence>
<dbReference type="PANTHER" id="PTHR40940">
    <property type="entry name" value="PROTEIN BATD-RELATED"/>
    <property type="match status" value="1"/>
</dbReference>
<feature type="transmembrane region" description="Helical" evidence="2">
    <location>
        <begin position="365"/>
        <end position="388"/>
    </location>
</feature>
<keyword evidence="2" id="KW-0812">Transmembrane</keyword>
<dbReference type="Proteomes" id="UP000051276">
    <property type="component" value="Unassembled WGS sequence"/>
</dbReference>
<dbReference type="Pfam" id="PF13584">
    <property type="entry name" value="BatD"/>
    <property type="match status" value="1"/>
</dbReference>
<name>A0A0T5YX24_9GAMM</name>
<evidence type="ECO:0000256" key="1">
    <source>
        <dbReference type="SAM" id="MobiDB-lite"/>
    </source>
</evidence>
<keyword evidence="2" id="KW-0472">Membrane</keyword>
<reference evidence="6 7" key="1">
    <citation type="submission" date="2015-11" db="EMBL/GenBank/DDBJ databases">
        <title>The genome of Candidatus Endoriftia persephone in Ridgeia piscesae and population structure of the North Eastern Pacific vestimentiferan symbionts.</title>
        <authorList>
            <person name="Perez M."/>
            <person name="Juniper K.S."/>
        </authorList>
    </citation>
    <scope>NUCLEOTIDE SEQUENCE [LARGE SCALE GENOMIC DNA]</scope>
    <source>
        <strain evidence="5">Ind10</strain>
        <strain evidence="4">Ind11</strain>
    </source>
</reference>
<accession>A0A0T5YX24</accession>
<dbReference type="STRING" id="54398.Ga0074115_108105"/>
<evidence type="ECO:0000313" key="7">
    <source>
        <dbReference type="Proteomes" id="UP000051634"/>
    </source>
</evidence>
<dbReference type="EMBL" id="LMXI01000482">
    <property type="protein sequence ID" value="KRT57724.1"/>
    <property type="molecule type" value="Genomic_DNA"/>
</dbReference>
<evidence type="ECO:0000313" key="6">
    <source>
        <dbReference type="Proteomes" id="UP000051276"/>
    </source>
</evidence>
<dbReference type="AlphaFoldDB" id="A0A0T5YX24"/>
<organism evidence="4 7">
    <name type="scientific">endosymbiont of Ridgeia piscesae</name>
    <dbReference type="NCBI Taxonomy" id="54398"/>
    <lineage>
        <taxon>Bacteria</taxon>
        <taxon>Pseudomonadati</taxon>
        <taxon>Pseudomonadota</taxon>
        <taxon>Gammaproteobacteria</taxon>
        <taxon>sulfur-oxidizing symbionts</taxon>
    </lineage>
</organism>
<feature type="region of interest" description="Disordered" evidence="1">
    <location>
        <begin position="40"/>
        <end position="66"/>
    </location>
</feature>
<evidence type="ECO:0000256" key="3">
    <source>
        <dbReference type="SAM" id="SignalP"/>
    </source>
</evidence>
<feature type="signal peptide" evidence="3">
    <location>
        <begin position="1"/>
        <end position="24"/>
    </location>
</feature>
<keyword evidence="2" id="KW-1133">Transmembrane helix</keyword>
<sequence>MVKLTRHLGVVAALLVINSSGASAANSGYPGYMPWQAPPGQWNYAPPDQRSTGTPSQSPSQRAYPQGYGYPQAWPGGYAQPYNQSPYTQTPYYNPTPKPPKLKLRLSNQSPFVQENLLLHLQLISDSNLKTAVPQLPQSDSLLFQKLEGPTTSAIKQGGKQRIVNKFIYQLTPLREGILEIPPIGVTGTFDGRSGKQEFNVKSAQPLTLQVKPSAPSSTPWLPLETLSLKAKLPPNLRAAAGQPLRLTIEMRAVGSSGSQLPSLEKQLQSPAFRIYREQNRSETKLLKKSDKIIGSRTESFTLVPQYGGELTLPPLRVAWWNIKTGSAQYASVPLTPISVSGGLRGEGAFDFTEPSTLFPAGSPAAFWIPLGIVLGVIFGYWLAVWIANRKRKAQPALPASPFSSALKRPFKGMVPAFAPLGEQFRSTTACLNPILRWQRLRRRLIGILPLSLRFWFCVRCVDQENSPDVWGHTLRFLANKHMQLPPRAPFANIAERIIEFQPHSNPEQVRRLIHQLDQSIYGHSNLDFQQWKRAFKQEIRPRLFRFRQRHTASQRKPALPALNPESTV</sequence>
<gene>
    <name evidence="4" type="ORF">Ga0074115_108105</name>
    <name evidence="5" type="ORF">Ga0076813_12122</name>
</gene>
<keyword evidence="7" id="KW-1185">Reference proteome</keyword>
<comment type="caution">
    <text evidence="4">The sequence shown here is derived from an EMBL/GenBank/DDBJ whole genome shotgun (WGS) entry which is preliminary data.</text>
</comment>
<evidence type="ECO:0000313" key="5">
    <source>
        <dbReference type="EMBL" id="KRT57724.1"/>
    </source>
</evidence>
<feature type="chain" id="PRO_5010437699" evidence="3">
    <location>
        <begin position="25"/>
        <end position="569"/>
    </location>
</feature>
<keyword evidence="3" id="KW-0732">Signal</keyword>